<dbReference type="PIRSF" id="PIRSF006470">
    <property type="entry name" value="DctB"/>
    <property type="match status" value="1"/>
</dbReference>
<dbReference type="GO" id="GO:0030288">
    <property type="term" value="C:outer membrane-bounded periplasmic space"/>
    <property type="evidence" value="ECO:0007669"/>
    <property type="project" value="InterPro"/>
</dbReference>
<dbReference type="Gene3D" id="3.40.190.170">
    <property type="entry name" value="Bacterial extracellular solute-binding protein, family 7"/>
    <property type="match status" value="1"/>
</dbReference>
<evidence type="ECO:0000256" key="2">
    <source>
        <dbReference type="SAM" id="SignalP"/>
    </source>
</evidence>
<dbReference type="PANTHER" id="PTHR33376">
    <property type="match status" value="1"/>
</dbReference>
<keyword evidence="1 2" id="KW-0732">Signal</keyword>
<comment type="caution">
    <text evidence="3">The sequence shown here is derived from an EMBL/GenBank/DDBJ whole genome shotgun (WGS) entry which is preliminary data.</text>
</comment>
<dbReference type="PANTHER" id="PTHR33376:SF2">
    <property type="entry name" value="DICARBOXYLATE-BINDING PERIPLASMIC PROTEIN"/>
    <property type="match status" value="1"/>
</dbReference>
<gene>
    <name evidence="3" type="ORF">EOD73_08005</name>
</gene>
<evidence type="ECO:0000256" key="1">
    <source>
        <dbReference type="ARBA" id="ARBA00022729"/>
    </source>
</evidence>
<dbReference type="GO" id="GO:0055085">
    <property type="term" value="P:transmembrane transport"/>
    <property type="evidence" value="ECO:0007669"/>
    <property type="project" value="InterPro"/>
</dbReference>
<feature type="chain" id="PRO_5018736172" evidence="2">
    <location>
        <begin position="25"/>
        <end position="324"/>
    </location>
</feature>
<accession>A0A3S3T8X4</accession>
<protein>
    <submittedName>
        <fullName evidence="3">TRAP transporter substrate-binding protein</fullName>
    </submittedName>
</protein>
<dbReference type="Pfam" id="PF03480">
    <property type="entry name" value="DctP"/>
    <property type="match status" value="1"/>
</dbReference>
<dbReference type="InterPro" id="IPR018389">
    <property type="entry name" value="DctP_fam"/>
</dbReference>
<dbReference type="RefSeq" id="WP_127682480.1">
    <property type="nucleotide sequence ID" value="NZ_SACM01000002.1"/>
</dbReference>
<dbReference type="InterPro" id="IPR038404">
    <property type="entry name" value="TRAP_DctP_sf"/>
</dbReference>
<organism evidence="3 4">
    <name type="scientific">Inhella crocodyli</name>
    <dbReference type="NCBI Taxonomy" id="2499851"/>
    <lineage>
        <taxon>Bacteria</taxon>
        <taxon>Pseudomonadati</taxon>
        <taxon>Pseudomonadota</taxon>
        <taxon>Betaproteobacteria</taxon>
        <taxon>Burkholderiales</taxon>
        <taxon>Sphaerotilaceae</taxon>
        <taxon>Inhella</taxon>
    </lineage>
</organism>
<evidence type="ECO:0000313" key="4">
    <source>
        <dbReference type="Proteomes" id="UP000288587"/>
    </source>
</evidence>
<dbReference type="Proteomes" id="UP000288587">
    <property type="component" value="Unassembled WGS sequence"/>
</dbReference>
<dbReference type="NCBIfam" id="NF037995">
    <property type="entry name" value="TRAP_S1"/>
    <property type="match status" value="1"/>
</dbReference>
<dbReference type="InterPro" id="IPR004682">
    <property type="entry name" value="TRAP_DctP"/>
</dbReference>
<sequence length="324" mass="34421">MRAACLPLILALTAALSTSPGARALELKSADVHNSNDYPTVIAVRHLGEVLAKSSGGQLTVKVFNKGALGTEKETLDQVKLGALAMTRVHGAALAGMCPKLTVATLPFVFRSVAHQRRVFDGPVGEELLRACEAQGLVGLALYDAGARSLYAKRPIKTVADAKGLKVRVPQTDVWIAAMAAIGANATPMPIGEVYTGLKTGLIDAAENNLPSFEGFRHMEAAPFYARTEHAMTPDVLFISQRVWAKLTPAQQGQVRAAAKASVALQRQRWDAQEAQSLARAQAAGAKLVDVDRAAFQAAMAPVVARFANTPDLQRLVQQIQGTP</sequence>
<feature type="signal peptide" evidence="2">
    <location>
        <begin position="1"/>
        <end position="24"/>
    </location>
</feature>
<dbReference type="NCBIfam" id="TIGR00787">
    <property type="entry name" value="dctP"/>
    <property type="match status" value="1"/>
</dbReference>
<dbReference type="GO" id="GO:0030246">
    <property type="term" value="F:carbohydrate binding"/>
    <property type="evidence" value="ECO:0007669"/>
    <property type="project" value="TreeGrafter"/>
</dbReference>
<evidence type="ECO:0000313" key="3">
    <source>
        <dbReference type="EMBL" id="RVT85982.1"/>
    </source>
</evidence>
<name>A0A3S3T8X4_9BURK</name>
<proteinExistence type="predicted"/>
<keyword evidence="4" id="KW-1185">Reference proteome</keyword>
<dbReference type="CDD" id="cd13671">
    <property type="entry name" value="PBP2_TRAP_SBP_like_3"/>
    <property type="match status" value="1"/>
</dbReference>
<dbReference type="OrthoDB" id="9794826at2"/>
<reference evidence="3 4" key="1">
    <citation type="submission" date="2019-01" db="EMBL/GenBank/DDBJ databases">
        <authorList>
            <person name="Chen W.-M."/>
        </authorList>
    </citation>
    <scope>NUCLEOTIDE SEQUENCE [LARGE SCALE GENOMIC DNA]</scope>
    <source>
        <strain evidence="3 4">CCP-18</strain>
    </source>
</reference>
<dbReference type="EMBL" id="SACM01000002">
    <property type="protein sequence ID" value="RVT85982.1"/>
    <property type="molecule type" value="Genomic_DNA"/>
</dbReference>
<dbReference type="AlphaFoldDB" id="A0A3S3T8X4"/>